<dbReference type="KEGG" id="snep:Enr13x_48000"/>
<dbReference type="AlphaFoldDB" id="A0A518HVQ8"/>
<gene>
    <name evidence="2" type="ORF">Enr13x_48000</name>
</gene>
<proteinExistence type="predicted"/>
<name>A0A518HVQ8_9BACT</name>
<accession>A0A518HVQ8</accession>
<dbReference type="RefSeq" id="WP_145389183.1">
    <property type="nucleotide sequence ID" value="NZ_CP037423.1"/>
</dbReference>
<feature type="chain" id="PRO_5021859713" evidence="1">
    <location>
        <begin position="32"/>
        <end position="106"/>
    </location>
</feature>
<reference evidence="2 3" key="1">
    <citation type="submission" date="2019-03" db="EMBL/GenBank/DDBJ databases">
        <title>Deep-cultivation of Planctomycetes and their phenomic and genomic characterization uncovers novel biology.</title>
        <authorList>
            <person name="Wiegand S."/>
            <person name="Jogler M."/>
            <person name="Boedeker C."/>
            <person name="Pinto D."/>
            <person name="Vollmers J."/>
            <person name="Rivas-Marin E."/>
            <person name="Kohn T."/>
            <person name="Peeters S.H."/>
            <person name="Heuer A."/>
            <person name="Rast P."/>
            <person name="Oberbeckmann S."/>
            <person name="Bunk B."/>
            <person name="Jeske O."/>
            <person name="Meyerdierks A."/>
            <person name="Storesund J.E."/>
            <person name="Kallscheuer N."/>
            <person name="Luecker S."/>
            <person name="Lage O.M."/>
            <person name="Pohl T."/>
            <person name="Merkel B.J."/>
            <person name="Hornburger P."/>
            <person name="Mueller R.-W."/>
            <person name="Bruemmer F."/>
            <person name="Labrenz M."/>
            <person name="Spormann A.M."/>
            <person name="Op den Camp H."/>
            <person name="Overmann J."/>
            <person name="Amann R."/>
            <person name="Jetten M.S.M."/>
            <person name="Mascher T."/>
            <person name="Medema M.H."/>
            <person name="Devos D.P."/>
            <person name="Kaster A.-K."/>
            <person name="Ovreas L."/>
            <person name="Rohde M."/>
            <person name="Galperin M.Y."/>
            <person name="Jogler C."/>
        </authorList>
    </citation>
    <scope>NUCLEOTIDE SEQUENCE [LARGE SCALE GENOMIC DNA]</scope>
    <source>
        <strain evidence="2 3">Enr13</strain>
    </source>
</reference>
<dbReference type="EMBL" id="CP037423">
    <property type="protein sequence ID" value="QDV44929.1"/>
    <property type="molecule type" value="Genomic_DNA"/>
</dbReference>
<keyword evidence="3" id="KW-1185">Reference proteome</keyword>
<evidence type="ECO:0000313" key="3">
    <source>
        <dbReference type="Proteomes" id="UP000319004"/>
    </source>
</evidence>
<protein>
    <submittedName>
        <fullName evidence="2">Uncharacterized protein</fullName>
    </submittedName>
</protein>
<keyword evidence="1" id="KW-0732">Signal</keyword>
<feature type="signal peptide" evidence="1">
    <location>
        <begin position="1"/>
        <end position="31"/>
    </location>
</feature>
<dbReference type="OrthoDB" id="238427at2"/>
<evidence type="ECO:0000256" key="1">
    <source>
        <dbReference type="SAM" id="SignalP"/>
    </source>
</evidence>
<organism evidence="2 3">
    <name type="scientific">Stieleria neptunia</name>
    <dbReference type="NCBI Taxonomy" id="2527979"/>
    <lineage>
        <taxon>Bacteria</taxon>
        <taxon>Pseudomonadati</taxon>
        <taxon>Planctomycetota</taxon>
        <taxon>Planctomycetia</taxon>
        <taxon>Pirellulales</taxon>
        <taxon>Pirellulaceae</taxon>
        <taxon>Stieleria</taxon>
    </lineage>
</organism>
<sequence precursor="true">MHSKRNRLTNGILGLIIAVGLIVGSASNASAAVFSGEQQLTVKNDGIASLDYWLYDDRYNVSVFQSLETPLNAIGTPIGPGMGTLLRMADETDFQSLLYILDQGPS</sequence>
<evidence type="ECO:0000313" key="2">
    <source>
        <dbReference type="EMBL" id="QDV44929.1"/>
    </source>
</evidence>
<dbReference type="Proteomes" id="UP000319004">
    <property type="component" value="Chromosome"/>
</dbReference>